<comment type="similarity">
    <text evidence="2">Belongs to the FARP (FMRFamide related peptide) family.</text>
</comment>
<organism evidence="9">
    <name type="scientific">Caenorhabditis remanei</name>
    <name type="common">Caenorhabditis vulgaris</name>
    <dbReference type="NCBI Taxonomy" id="31234"/>
    <lineage>
        <taxon>Eukaryota</taxon>
        <taxon>Metazoa</taxon>
        <taxon>Ecdysozoa</taxon>
        <taxon>Nematoda</taxon>
        <taxon>Chromadorea</taxon>
        <taxon>Rhabditida</taxon>
        <taxon>Rhabditina</taxon>
        <taxon>Rhabditomorpha</taxon>
        <taxon>Rhabditoidea</taxon>
        <taxon>Rhabditidae</taxon>
        <taxon>Peloderinae</taxon>
        <taxon>Caenorhabditis</taxon>
    </lineage>
</organism>
<dbReference type="InParanoid" id="E3LSH6"/>
<dbReference type="OMA" id="PSSQFKM"/>
<dbReference type="STRING" id="31234.E3LSH6"/>
<accession>E3LSH6</accession>
<dbReference type="CTD" id="9814699"/>
<evidence type="ECO:0000313" key="8">
    <source>
        <dbReference type="EMBL" id="EFP09400.1"/>
    </source>
</evidence>
<dbReference type="HOGENOM" id="CLU_1697165_0_0_1"/>
<dbReference type="Proteomes" id="UP000008281">
    <property type="component" value="Unassembled WGS sequence"/>
</dbReference>
<feature type="transmembrane region" description="Helical" evidence="7">
    <location>
        <begin position="12"/>
        <end position="36"/>
    </location>
</feature>
<dbReference type="EMBL" id="DS268414">
    <property type="protein sequence ID" value="EFP09400.1"/>
    <property type="molecule type" value="Genomic_DNA"/>
</dbReference>
<dbReference type="OrthoDB" id="5874484at2759"/>
<dbReference type="FunCoup" id="E3LSH6">
    <property type="interactions" value="1764"/>
</dbReference>
<dbReference type="GO" id="GO:0007218">
    <property type="term" value="P:neuropeptide signaling pathway"/>
    <property type="evidence" value="ECO:0007669"/>
    <property type="project" value="UniProtKB-KW"/>
</dbReference>
<gene>
    <name evidence="8" type="primary">Cre-flp-25</name>
    <name evidence="8" type="ORF">CRE_25593</name>
</gene>
<keyword evidence="4" id="KW-0165">Cleavage on pair of basic residues</keyword>
<dbReference type="KEGG" id="crq:GCK72_009414"/>
<dbReference type="AlphaFoldDB" id="E3LSH6"/>
<keyword evidence="6" id="KW-0527">Neuropeptide</keyword>
<keyword evidence="9" id="KW-1185">Reference proteome</keyword>
<dbReference type="eggNOG" id="KOG3825">
    <property type="taxonomic scope" value="Eukaryota"/>
</dbReference>
<sequence>MNRIRFHITVGLNYIDIVIIPFISFSFSPCSFFFFFTNNNSLLHIISFPVVTSLQFVTIMSHNSMIYLLVVFLILISTITVDAAKKECSGGCEEDVPVDLGLVLPPELYESTRLANLLARPSSQFKMKRDYDFVRFGRSAPIKKASYDYIRFGRK</sequence>
<evidence type="ECO:0000256" key="4">
    <source>
        <dbReference type="ARBA" id="ARBA00022685"/>
    </source>
</evidence>
<keyword evidence="7" id="KW-0812">Transmembrane</keyword>
<reference evidence="8" key="1">
    <citation type="submission" date="2007-07" db="EMBL/GenBank/DDBJ databases">
        <title>PCAP assembly of the Caenorhabditis remanei genome.</title>
        <authorList>
            <consortium name="The Caenorhabditis remanei Sequencing Consortium"/>
            <person name="Wilson R.K."/>
        </authorList>
    </citation>
    <scope>NUCLEOTIDE SEQUENCE [LARGE SCALE GENOMIC DNA]</scope>
    <source>
        <strain evidence="8">PB4641</strain>
    </source>
</reference>
<protein>
    <submittedName>
        <fullName evidence="8">CRE-FLP-25 protein</fullName>
    </submittedName>
</protein>
<evidence type="ECO:0000256" key="6">
    <source>
        <dbReference type="ARBA" id="ARBA00023320"/>
    </source>
</evidence>
<dbReference type="RefSeq" id="XP_003113146.2">
    <property type="nucleotide sequence ID" value="XM_003113098.2"/>
</dbReference>
<dbReference type="Pfam" id="PF01581">
    <property type="entry name" value="FARP"/>
    <property type="match status" value="2"/>
</dbReference>
<evidence type="ECO:0000313" key="9">
    <source>
        <dbReference type="Proteomes" id="UP000008281"/>
    </source>
</evidence>
<evidence type="ECO:0000256" key="2">
    <source>
        <dbReference type="ARBA" id="ARBA00006356"/>
    </source>
</evidence>
<name>E3LSH6_CAERE</name>
<dbReference type="GO" id="GO:0005576">
    <property type="term" value="C:extracellular region"/>
    <property type="evidence" value="ECO:0007669"/>
    <property type="project" value="UniProtKB-SubCell"/>
</dbReference>
<keyword evidence="3" id="KW-0964">Secreted</keyword>
<proteinExistence type="inferred from homology"/>
<comment type="subcellular location">
    <subcellularLocation>
        <location evidence="1">Secreted</location>
    </subcellularLocation>
</comment>
<dbReference type="GeneID" id="9814699"/>
<evidence type="ECO:0000256" key="7">
    <source>
        <dbReference type="SAM" id="Phobius"/>
    </source>
</evidence>
<keyword evidence="7" id="KW-1133">Transmembrane helix</keyword>
<evidence type="ECO:0000256" key="1">
    <source>
        <dbReference type="ARBA" id="ARBA00004613"/>
    </source>
</evidence>
<keyword evidence="7" id="KW-0472">Membrane</keyword>
<dbReference type="InterPro" id="IPR002544">
    <property type="entry name" value="FMRFamid-related_peptide-like"/>
</dbReference>
<evidence type="ECO:0000256" key="5">
    <source>
        <dbReference type="ARBA" id="ARBA00022815"/>
    </source>
</evidence>
<keyword evidence="5" id="KW-0027">Amidation</keyword>
<evidence type="ECO:0000256" key="3">
    <source>
        <dbReference type="ARBA" id="ARBA00022525"/>
    </source>
</evidence>